<dbReference type="InterPro" id="IPR050304">
    <property type="entry name" value="MT-severing_AAA_ATPase"/>
</dbReference>
<dbReference type="GO" id="GO:0016887">
    <property type="term" value="F:ATP hydrolysis activity"/>
    <property type="evidence" value="ECO:0007669"/>
    <property type="project" value="InterPro"/>
</dbReference>
<feature type="domain" description="AAA+ ATPase" evidence="5">
    <location>
        <begin position="651"/>
        <end position="787"/>
    </location>
</feature>
<evidence type="ECO:0000259" key="5">
    <source>
        <dbReference type="SMART" id="SM00382"/>
    </source>
</evidence>
<comment type="similarity">
    <text evidence="1">Belongs to the AAA ATPase family.</text>
</comment>
<dbReference type="InterPro" id="IPR003959">
    <property type="entry name" value="ATPase_AAA_core"/>
</dbReference>
<dbReference type="Pfam" id="PF17862">
    <property type="entry name" value="AAA_lid_3"/>
    <property type="match status" value="1"/>
</dbReference>
<feature type="compositionally biased region" description="Low complexity" evidence="4">
    <location>
        <begin position="434"/>
        <end position="443"/>
    </location>
</feature>
<name>A0AAW0F0E2_9TRYP</name>
<keyword evidence="6" id="KW-0645">Protease</keyword>
<dbReference type="Gene3D" id="3.40.50.300">
    <property type="entry name" value="P-loop containing nucleotide triphosphate hydrolases"/>
    <property type="match status" value="1"/>
</dbReference>
<keyword evidence="7" id="KW-1185">Reference proteome</keyword>
<dbReference type="PROSITE" id="PS00674">
    <property type="entry name" value="AAA"/>
    <property type="match status" value="1"/>
</dbReference>
<dbReference type="FunFam" id="1.10.8.60:FF:000022">
    <property type="entry name" value="Fidgetin like 1"/>
    <property type="match status" value="1"/>
</dbReference>
<dbReference type="Proteomes" id="UP001430356">
    <property type="component" value="Unassembled WGS sequence"/>
</dbReference>
<keyword evidence="6" id="KW-0378">Hydrolase</keyword>
<dbReference type="AlphaFoldDB" id="A0AAW0F0E2"/>
<evidence type="ECO:0000256" key="3">
    <source>
        <dbReference type="ARBA" id="ARBA00022840"/>
    </source>
</evidence>
<feature type="compositionally biased region" description="Low complexity" evidence="4">
    <location>
        <begin position="497"/>
        <end position="529"/>
    </location>
</feature>
<evidence type="ECO:0000313" key="6">
    <source>
        <dbReference type="EMBL" id="KAK7198573.1"/>
    </source>
</evidence>
<dbReference type="SMART" id="SM00382">
    <property type="entry name" value="AAA"/>
    <property type="match status" value="1"/>
</dbReference>
<feature type="region of interest" description="Disordered" evidence="4">
    <location>
        <begin position="485"/>
        <end position="584"/>
    </location>
</feature>
<dbReference type="InterPro" id="IPR003960">
    <property type="entry name" value="ATPase_AAA_CS"/>
</dbReference>
<reference evidence="6 7" key="1">
    <citation type="journal article" date="2021" name="MBio">
        <title>A New Model Trypanosomatid, Novymonas esmeraldas: Genomic Perception of Its 'Candidatus Pandoraea novymonadis' Endosymbiont.</title>
        <authorList>
            <person name="Zakharova A."/>
            <person name="Saura A."/>
            <person name="Butenko A."/>
            <person name="Podesvova L."/>
            <person name="Warmusova S."/>
            <person name="Kostygov A.Y."/>
            <person name="Nenarokova A."/>
            <person name="Lukes J."/>
            <person name="Opperdoes F.R."/>
            <person name="Yurchenko V."/>
        </authorList>
    </citation>
    <scope>NUCLEOTIDE SEQUENCE [LARGE SCALE GENOMIC DNA]</scope>
    <source>
        <strain evidence="6 7">E262AT.01</strain>
    </source>
</reference>
<feature type="region of interest" description="Disordered" evidence="4">
    <location>
        <begin position="383"/>
        <end position="443"/>
    </location>
</feature>
<dbReference type="SUPFAM" id="SSF52540">
    <property type="entry name" value="P-loop containing nucleoside triphosphate hydrolases"/>
    <property type="match status" value="1"/>
</dbReference>
<dbReference type="InterPro" id="IPR027417">
    <property type="entry name" value="P-loop_NTPase"/>
</dbReference>
<comment type="caution">
    <text evidence="6">The sequence shown here is derived from an EMBL/GenBank/DDBJ whole genome shotgun (WGS) entry which is preliminary data.</text>
</comment>
<protein>
    <submittedName>
        <fullName evidence="6">Metalloprotease</fullName>
    </submittedName>
</protein>
<dbReference type="GO" id="GO:0008237">
    <property type="term" value="F:metallopeptidase activity"/>
    <property type="evidence" value="ECO:0007669"/>
    <property type="project" value="UniProtKB-KW"/>
</dbReference>
<dbReference type="Gene3D" id="1.10.8.60">
    <property type="match status" value="1"/>
</dbReference>
<dbReference type="FunFam" id="3.40.50.300:FF:000093">
    <property type="entry name" value="Fidgetin-like 1"/>
    <property type="match status" value="1"/>
</dbReference>
<feature type="compositionally biased region" description="Gly residues" evidence="4">
    <location>
        <begin position="546"/>
        <end position="563"/>
    </location>
</feature>
<feature type="compositionally biased region" description="Low complexity" evidence="4">
    <location>
        <begin position="282"/>
        <end position="299"/>
    </location>
</feature>
<keyword evidence="2" id="KW-0547">Nucleotide-binding</keyword>
<dbReference type="InterPro" id="IPR041569">
    <property type="entry name" value="AAA_lid_3"/>
</dbReference>
<feature type="region of interest" description="Disordered" evidence="4">
    <location>
        <begin position="235"/>
        <end position="338"/>
    </location>
</feature>
<dbReference type="InterPro" id="IPR003593">
    <property type="entry name" value="AAA+_ATPase"/>
</dbReference>
<keyword evidence="6" id="KW-0482">Metalloprotease</keyword>
<dbReference type="GO" id="GO:0005524">
    <property type="term" value="F:ATP binding"/>
    <property type="evidence" value="ECO:0007669"/>
    <property type="project" value="UniProtKB-KW"/>
</dbReference>
<organism evidence="6 7">
    <name type="scientific">Novymonas esmeraldas</name>
    <dbReference type="NCBI Taxonomy" id="1808958"/>
    <lineage>
        <taxon>Eukaryota</taxon>
        <taxon>Discoba</taxon>
        <taxon>Euglenozoa</taxon>
        <taxon>Kinetoplastea</taxon>
        <taxon>Metakinetoplastina</taxon>
        <taxon>Trypanosomatida</taxon>
        <taxon>Trypanosomatidae</taxon>
        <taxon>Novymonas</taxon>
    </lineage>
</organism>
<accession>A0AAW0F0E2</accession>
<keyword evidence="3" id="KW-0067">ATP-binding</keyword>
<feature type="compositionally biased region" description="Low complexity" evidence="4">
    <location>
        <begin position="307"/>
        <end position="337"/>
    </location>
</feature>
<evidence type="ECO:0000256" key="1">
    <source>
        <dbReference type="ARBA" id="ARBA00006914"/>
    </source>
</evidence>
<sequence>MFDALRAVRRYATAAEALESAISSAATTAVAHDTADEEPPRWVFARLCEMHRRQRALSAAVDATDSTTRTRDERAVSEADTIPDAPTYRRAAAEVSMCAAKPLAAMALVSSERGGARGSASHAEAAVATVGDALPTSILWGSVLRLWWRGGEDCAALRAAVAEITEAPAQSAGGRAATMSEAERQLRMRAAMRADAPHTLRWLLDVVDAAATVGEAAQHPAETRKGPEVAALTHTATCQSKRPRDDGDSGAPVPLRSTTARAHAADSRSRSRSRSPPPPPHVSSATTAAPPRPSAFSFAVRMGDGSAHVAAGAAAPPRRTPAVVTGAPTAPPDGTAPSPHPPLPLRQTCLAAFISGGSGGGGVSDVTLEQSCASPASAASRLPWLNSQPAPPPPPPPIVATKAPPYDYVGRHGGAGGGEERGTRAPPPPPPAPATAATAATAAVQGGGGGGGFVTAGEQLALDVRQGRTLSSAYLSKRSPALGLRRSAGFQPPYHAQQQQQQQQQPPTTAVGVTAAADSGSAAPSTVRRAGGGGGGGRAGAAPPGSGSGSGHVVRGGGGGGGGVEDDEDGDGGGTYPASLLLPDGSVPPLLQPLDPRLVTQVAMEILDGGAGARQVGWDDIAGLQHAKSSVEEAIVWPLRRPDLFVGLRDPPRGLLLFGPPGTGKTMIARAIANRAACTFVNISASSLMSKWMGEGEKLVRCLFAVATVTQPCVIFVDEIDSLLSTRGEGEMDSVRRVKTEFLVQLDGVATDRGDRVLLIGATNRPDELDEAARRRMEKRLYIPLPDAAARRELMERLLRSLGAGADEATTPTTTTTTAAAADPRAAHTLTGADLDSLVQSTEGYSGADLKQLCREAAMGPLREMSVAQLSAVAAADLRPVDRRDFRHALRRLKPSVGAAEVRRYVEWNALFGSFNERSSDDDEADGGAVEAV</sequence>
<dbReference type="Pfam" id="PF00004">
    <property type="entry name" value="AAA"/>
    <property type="match status" value="1"/>
</dbReference>
<feature type="compositionally biased region" description="Gly residues" evidence="4">
    <location>
        <begin position="530"/>
        <end position="539"/>
    </location>
</feature>
<evidence type="ECO:0000313" key="7">
    <source>
        <dbReference type="Proteomes" id="UP001430356"/>
    </source>
</evidence>
<gene>
    <name evidence="6" type="ORF">NESM_000820100</name>
</gene>
<dbReference type="EMBL" id="JAECZO010000159">
    <property type="protein sequence ID" value="KAK7198573.1"/>
    <property type="molecule type" value="Genomic_DNA"/>
</dbReference>
<feature type="compositionally biased region" description="Pro residues" evidence="4">
    <location>
        <begin position="389"/>
        <end position="398"/>
    </location>
</feature>
<dbReference type="PANTHER" id="PTHR23074:SF17">
    <property type="entry name" value="FIDGETIN-LIKE PROTEIN 1"/>
    <property type="match status" value="1"/>
</dbReference>
<proteinExistence type="inferred from homology"/>
<dbReference type="PANTHER" id="PTHR23074">
    <property type="entry name" value="AAA DOMAIN-CONTAINING"/>
    <property type="match status" value="1"/>
</dbReference>
<evidence type="ECO:0000256" key="2">
    <source>
        <dbReference type="ARBA" id="ARBA00022741"/>
    </source>
</evidence>
<evidence type="ECO:0000256" key="4">
    <source>
        <dbReference type="SAM" id="MobiDB-lite"/>
    </source>
</evidence>